<reference evidence="1" key="1">
    <citation type="submission" date="2021-01" db="EMBL/GenBank/DDBJ databases">
        <authorList>
            <consortium name="Genoscope - CEA"/>
            <person name="William W."/>
        </authorList>
    </citation>
    <scope>NUCLEOTIDE SEQUENCE</scope>
</reference>
<dbReference type="Proteomes" id="UP001295469">
    <property type="component" value="Chromosome C06"/>
</dbReference>
<protein>
    <submittedName>
        <fullName evidence="1">(rape) hypothetical protein</fullName>
    </submittedName>
</protein>
<proteinExistence type="predicted"/>
<evidence type="ECO:0000313" key="1">
    <source>
        <dbReference type="EMBL" id="CAF2053992.1"/>
    </source>
</evidence>
<dbReference type="EMBL" id="HG994370">
    <property type="protein sequence ID" value="CAF2053992.1"/>
    <property type="molecule type" value="Genomic_DNA"/>
</dbReference>
<accession>A0A816PZ99</accession>
<organism evidence="1">
    <name type="scientific">Brassica napus</name>
    <name type="common">Rape</name>
    <dbReference type="NCBI Taxonomy" id="3708"/>
    <lineage>
        <taxon>Eukaryota</taxon>
        <taxon>Viridiplantae</taxon>
        <taxon>Streptophyta</taxon>
        <taxon>Embryophyta</taxon>
        <taxon>Tracheophyta</taxon>
        <taxon>Spermatophyta</taxon>
        <taxon>Magnoliopsida</taxon>
        <taxon>eudicotyledons</taxon>
        <taxon>Gunneridae</taxon>
        <taxon>Pentapetalae</taxon>
        <taxon>rosids</taxon>
        <taxon>malvids</taxon>
        <taxon>Brassicales</taxon>
        <taxon>Brassicaceae</taxon>
        <taxon>Brassiceae</taxon>
        <taxon>Brassica</taxon>
    </lineage>
</organism>
<gene>
    <name evidence="1" type="ORF">DARMORV10_C06P01790.1</name>
</gene>
<sequence length="115" mass="13105">MVEYQPFPIGSCLSPIYLFCVSDSSIVVNSSISNKEANEFWRSITGRIIFLLKRRRRSIMCFQFLTHEDLSNSTGEQSMSAVKPDSLRVPLAYMQKKKKRSRGCKARTFDNKGSG</sequence>
<dbReference type="AlphaFoldDB" id="A0A816PZ99"/>
<name>A0A816PZ99_BRANA</name>